<accession>A0ABW3H669</accession>
<comment type="caution">
    <text evidence="1">The sequence shown here is derived from an EMBL/GenBank/DDBJ whole genome shotgun (WGS) entry which is preliminary data.</text>
</comment>
<keyword evidence="2" id="KW-1185">Reference proteome</keyword>
<dbReference type="Gene3D" id="1.20.120.520">
    <property type="entry name" value="nmb1532 protein domain like"/>
    <property type="match status" value="1"/>
</dbReference>
<gene>
    <name evidence="1" type="ORF">ACFQ1E_09880</name>
</gene>
<evidence type="ECO:0000313" key="1">
    <source>
        <dbReference type="EMBL" id="MFD0946647.1"/>
    </source>
</evidence>
<dbReference type="RefSeq" id="WP_264944283.1">
    <property type="nucleotide sequence ID" value="NZ_JAPDRA010000004.1"/>
</dbReference>
<dbReference type="Proteomes" id="UP001596977">
    <property type="component" value="Unassembled WGS sequence"/>
</dbReference>
<proteinExistence type="predicted"/>
<evidence type="ECO:0000313" key="2">
    <source>
        <dbReference type="Proteomes" id="UP001596977"/>
    </source>
</evidence>
<reference evidence="2" key="1">
    <citation type="journal article" date="2019" name="Int. J. Syst. Evol. Microbiol.">
        <title>The Global Catalogue of Microorganisms (GCM) 10K type strain sequencing project: providing services to taxonomists for standard genome sequencing and annotation.</title>
        <authorList>
            <consortium name="The Broad Institute Genomics Platform"/>
            <consortium name="The Broad Institute Genome Sequencing Center for Infectious Disease"/>
            <person name="Wu L."/>
            <person name="Ma J."/>
        </authorList>
    </citation>
    <scope>NUCLEOTIDE SEQUENCE [LARGE SCALE GENOMIC DNA]</scope>
    <source>
        <strain evidence="2">CCUG 62982</strain>
    </source>
</reference>
<sequence length="141" mass="15752">MQSIECLRNGHRLIAGQAAYLAGLARAGFPDPASIVMLRWDLVNAVADHSLRVDRALCRTLTACSDLLAARAAWAHRQYHSTIQDGLMRFVSAWPVTRLATEWDRFGDAAETALAPLFEHLAWEERELFAHAERALSRRAA</sequence>
<evidence type="ECO:0008006" key="3">
    <source>
        <dbReference type="Google" id="ProtNLM"/>
    </source>
</evidence>
<protein>
    <recommendedName>
        <fullName evidence="3">Hemerythrin-like domain-containing protein</fullName>
    </recommendedName>
</protein>
<organism evidence="1 2">
    <name type="scientific">Sphingomonas canadensis</name>
    <dbReference type="NCBI Taxonomy" id="1219257"/>
    <lineage>
        <taxon>Bacteria</taxon>
        <taxon>Pseudomonadati</taxon>
        <taxon>Pseudomonadota</taxon>
        <taxon>Alphaproteobacteria</taxon>
        <taxon>Sphingomonadales</taxon>
        <taxon>Sphingomonadaceae</taxon>
        <taxon>Sphingomonas</taxon>
    </lineage>
</organism>
<name>A0ABW3H669_9SPHN</name>
<dbReference type="EMBL" id="JBHTJG010000004">
    <property type="protein sequence ID" value="MFD0946647.1"/>
    <property type="molecule type" value="Genomic_DNA"/>
</dbReference>